<comment type="caution">
    <text evidence="4">The sequence shown here is derived from an EMBL/GenBank/DDBJ whole genome shotgun (WGS) entry which is preliminary data.</text>
</comment>
<dbReference type="InParanoid" id="V5FTZ2"/>
<organism evidence="4 5">
    <name type="scientific">Byssochlamys spectabilis (strain No. 5 / NBRC 109023)</name>
    <name type="common">Paecilomyces variotii</name>
    <dbReference type="NCBI Taxonomy" id="1356009"/>
    <lineage>
        <taxon>Eukaryota</taxon>
        <taxon>Fungi</taxon>
        <taxon>Dikarya</taxon>
        <taxon>Ascomycota</taxon>
        <taxon>Pezizomycotina</taxon>
        <taxon>Eurotiomycetes</taxon>
        <taxon>Eurotiomycetidae</taxon>
        <taxon>Eurotiales</taxon>
        <taxon>Thermoascaceae</taxon>
        <taxon>Paecilomyces</taxon>
    </lineage>
</organism>
<feature type="region of interest" description="Disordered" evidence="1">
    <location>
        <begin position="75"/>
        <end position="220"/>
    </location>
</feature>
<feature type="compositionally biased region" description="Low complexity" evidence="1">
    <location>
        <begin position="304"/>
        <end position="319"/>
    </location>
</feature>
<feature type="transmembrane region" description="Helical" evidence="2">
    <location>
        <begin position="421"/>
        <end position="442"/>
    </location>
</feature>
<feature type="compositionally biased region" description="Polar residues" evidence="1">
    <location>
        <begin position="185"/>
        <end position="206"/>
    </location>
</feature>
<feature type="compositionally biased region" description="Polar residues" evidence="1">
    <location>
        <begin position="39"/>
        <end position="51"/>
    </location>
</feature>
<dbReference type="AlphaFoldDB" id="V5FTZ2"/>
<evidence type="ECO:0000256" key="2">
    <source>
        <dbReference type="SAM" id="Phobius"/>
    </source>
</evidence>
<feature type="region of interest" description="Disordered" evidence="1">
    <location>
        <begin position="1"/>
        <end position="62"/>
    </location>
</feature>
<dbReference type="Proteomes" id="UP000018001">
    <property type="component" value="Unassembled WGS sequence"/>
</dbReference>
<dbReference type="Gene3D" id="2.60.120.260">
    <property type="entry name" value="Galactose-binding domain-like"/>
    <property type="match status" value="1"/>
</dbReference>
<feature type="region of interest" description="Disordered" evidence="1">
    <location>
        <begin position="257"/>
        <end position="393"/>
    </location>
</feature>
<keyword evidence="2" id="KW-0472">Membrane</keyword>
<dbReference type="EMBL" id="BAUL01000048">
    <property type="protein sequence ID" value="GAD93171.1"/>
    <property type="molecule type" value="Genomic_DNA"/>
</dbReference>
<evidence type="ECO:0000259" key="3">
    <source>
        <dbReference type="PROSITE" id="PS51469"/>
    </source>
</evidence>
<dbReference type="HOGENOM" id="CLU_023584_1_0_1"/>
<feature type="compositionally biased region" description="Pro residues" evidence="1">
    <location>
        <begin position="346"/>
        <end position="362"/>
    </location>
</feature>
<feature type="domain" description="SUN" evidence="3">
    <location>
        <begin position="535"/>
        <end position="786"/>
    </location>
</feature>
<protein>
    <recommendedName>
        <fullName evidence="3">SUN domain-containing protein</fullName>
    </recommendedName>
</protein>
<dbReference type="InterPro" id="IPR012919">
    <property type="entry name" value="SUN_dom"/>
</dbReference>
<evidence type="ECO:0000313" key="5">
    <source>
        <dbReference type="Proteomes" id="UP000018001"/>
    </source>
</evidence>
<sequence>MPPKRTSGRRAGSVISNHSQLAAGLSSPDVFNPGLPSIRSKQSFAYGSSKTPALPRELGTNVSMGISDMAETIDVGLRQANERETTLDANPRNRNQRMTTRSQTRSVSRSPSPVARSTRRSAASKSPGRRRGRPRREPTPDQQLLDALREETQSPSPSPPKLSTILGSDDNPDSTAPPTPPVAHTLSTDTTPVRSTFHSGQQTLQPGTYPRLDPTPGRFRSSLAQDASALDLSRFETSSVDNMSTVSWNLEREIHDAELQRTTENSTYTGRGPQGRTITAPPKRPSGLSFSRDIVDEESEESEPSSNPTPSSSSSSSPEPQHEHEPVPEPDLEPVSEPRREEPEPVPEVQPSPKPAREPTPQPKHEDAFSTAPARTIIPHTTFREPSTDDASTISEQPFVARTVPLVNIRASEIRLPRISINWNIVFAMAGILAAVVASYAFGDRLVSVSRSIGSAFDFGNRVPYSVNVSESEFLSRISGQVERLGTQVSSISREVNSMRSEWNKGPAYPITSQQPVALVPAEPPRVNFLSPGTGAVIDPYMTSPTSGRGRSFLGRLFFGPLKDFPQGVRAPVTALMPWDGLGDCWCSVPRDGLSQLSVILGRQVVPEEVVVEHIPKDASLEPEVAPRDMELWVRYVFNQSTAVLTDPSVPNASPSSVLGSFMGRWFSSSSSTTRDSSPALKLSTHLRPSSSSLSSLHDMVLETLRQTYPHDAETSYWDDALLGPSFYRVGKWQYNIDSEDHIQHFSLDAIMDIPGLRVDKVVFRVSSNWGGHDTCIYRLRLYGHL</sequence>
<gene>
    <name evidence="4" type="ORF">PVAR5_1777</name>
</gene>
<dbReference type="eggNOG" id="ENOG502SU65">
    <property type="taxonomic scope" value="Eukaryota"/>
</dbReference>
<dbReference type="PROSITE" id="PS51469">
    <property type="entry name" value="SUN"/>
    <property type="match status" value="1"/>
</dbReference>
<reference evidence="5" key="1">
    <citation type="journal article" date="2014" name="Genome Announc.">
        <title>Draft genome sequence of the formaldehyde-resistant fungus Byssochlamys spectabilis No. 5 (anamorph Paecilomyces variotii No. 5) (NBRC109023).</title>
        <authorList>
            <person name="Oka T."/>
            <person name="Ekino K."/>
            <person name="Fukuda K."/>
            <person name="Nomura Y."/>
        </authorList>
    </citation>
    <scope>NUCLEOTIDE SEQUENCE [LARGE SCALE GENOMIC DNA]</scope>
    <source>
        <strain evidence="5">No. 5 / NBRC 109023</strain>
    </source>
</reference>
<proteinExistence type="predicted"/>
<feature type="compositionally biased region" description="Low complexity" evidence="1">
    <location>
        <begin position="92"/>
        <end position="126"/>
    </location>
</feature>
<keyword evidence="2" id="KW-1133">Transmembrane helix</keyword>
<keyword evidence="5" id="KW-1185">Reference proteome</keyword>
<keyword evidence="2" id="KW-0812">Transmembrane</keyword>
<evidence type="ECO:0000313" key="4">
    <source>
        <dbReference type="EMBL" id="GAD93171.1"/>
    </source>
</evidence>
<dbReference type="OrthoDB" id="342281at2759"/>
<name>V5FTZ2_BYSSN</name>
<evidence type="ECO:0000256" key="1">
    <source>
        <dbReference type="SAM" id="MobiDB-lite"/>
    </source>
</evidence>
<dbReference type="Pfam" id="PF07738">
    <property type="entry name" value="Sad1_UNC"/>
    <property type="match status" value="1"/>
</dbReference>
<accession>V5FTZ2</accession>